<dbReference type="Pfam" id="PF02899">
    <property type="entry name" value="Phage_int_SAM_1"/>
    <property type="match status" value="1"/>
</dbReference>
<gene>
    <name evidence="8" type="ORF">HNR50_000109</name>
</gene>
<dbReference type="Pfam" id="PF00589">
    <property type="entry name" value="Phage_integrase"/>
    <property type="match status" value="1"/>
</dbReference>
<comment type="similarity">
    <text evidence="1">Belongs to the 'phage' integrase family.</text>
</comment>
<evidence type="ECO:0000256" key="4">
    <source>
        <dbReference type="ARBA" id="ARBA00023172"/>
    </source>
</evidence>
<dbReference type="InterPro" id="IPR010998">
    <property type="entry name" value="Integrase_recombinase_N"/>
</dbReference>
<dbReference type="InterPro" id="IPR002104">
    <property type="entry name" value="Integrase_catalytic"/>
</dbReference>
<organism evidence="8 9">
    <name type="scientific">Spirochaeta isovalerica</name>
    <dbReference type="NCBI Taxonomy" id="150"/>
    <lineage>
        <taxon>Bacteria</taxon>
        <taxon>Pseudomonadati</taxon>
        <taxon>Spirochaetota</taxon>
        <taxon>Spirochaetia</taxon>
        <taxon>Spirochaetales</taxon>
        <taxon>Spirochaetaceae</taxon>
        <taxon>Spirochaeta</taxon>
    </lineage>
</organism>
<dbReference type="GO" id="GO:0003677">
    <property type="term" value="F:DNA binding"/>
    <property type="evidence" value="ECO:0007669"/>
    <property type="project" value="UniProtKB-UniRule"/>
</dbReference>
<dbReference type="AlphaFoldDB" id="A0A841R3T0"/>
<dbReference type="PANTHER" id="PTHR30349">
    <property type="entry name" value="PHAGE INTEGRASE-RELATED"/>
    <property type="match status" value="1"/>
</dbReference>
<proteinExistence type="inferred from homology"/>
<keyword evidence="3 5" id="KW-0238">DNA-binding</keyword>
<dbReference type="PROSITE" id="PS51900">
    <property type="entry name" value="CB"/>
    <property type="match status" value="1"/>
</dbReference>
<dbReference type="PROSITE" id="PS51898">
    <property type="entry name" value="TYR_RECOMBINASE"/>
    <property type="match status" value="1"/>
</dbReference>
<dbReference type="InterPro" id="IPR050090">
    <property type="entry name" value="Tyrosine_recombinase_XerCD"/>
</dbReference>
<sequence>MEKRTKNTILNDYRRYLTLKGVRTVKDYIAGVNEFIDYLGDGGEGFLFITEKDADDYRHHLITSDRHLAHSTINGKLNHLRSFYRFLEKKGMIYQSPLYYVKGVKTGKGLPKNVLSIEEMGKLLDNFSLIRKTDIMTYSLAELLYGSAMRVNEAAALKESDVDFDSAVITITDFKNGGLRWKSPTSEASIRALRRYVKTVRSELTTEKDRAEGFLYPQQGKTAIRCILNAKLKRECERLGLKTITSHSFRASAATHLLRSGAGIREIQAFLGHQKIGTTEVYTRVVKEDLKAVIETCHPRERRS</sequence>
<reference evidence="8 9" key="1">
    <citation type="submission" date="2020-08" db="EMBL/GenBank/DDBJ databases">
        <title>Genomic Encyclopedia of Type Strains, Phase IV (KMG-IV): sequencing the most valuable type-strain genomes for metagenomic binning, comparative biology and taxonomic classification.</title>
        <authorList>
            <person name="Goeker M."/>
        </authorList>
    </citation>
    <scope>NUCLEOTIDE SEQUENCE [LARGE SCALE GENOMIC DNA]</scope>
    <source>
        <strain evidence="8 9">DSM 2461</strain>
    </source>
</reference>
<evidence type="ECO:0000256" key="2">
    <source>
        <dbReference type="ARBA" id="ARBA00022908"/>
    </source>
</evidence>
<dbReference type="GO" id="GO:0015074">
    <property type="term" value="P:DNA integration"/>
    <property type="evidence" value="ECO:0007669"/>
    <property type="project" value="UniProtKB-KW"/>
</dbReference>
<dbReference type="InterPro" id="IPR044068">
    <property type="entry name" value="CB"/>
</dbReference>
<evidence type="ECO:0000256" key="5">
    <source>
        <dbReference type="PROSITE-ProRule" id="PRU01248"/>
    </source>
</evidence>
<dbReference type="Gene3D" id="1.10.150.130">
    <property type="match status" value="1"/>
</dbReference>
<dbReference type="SUPFAM" id="SSF56349">
    <property type="entry name" value="DNA breaking-rejoining enzymes"/>
    <property type="match status" value="1"/>
</dbReference>
<evidence type="ECO:0000313" key="9">
    <source>
        <dbReference type="Proteomes" id="UP000587760"/>
    </source>
</evidence>
<dbReference type="RefSeq" id="WP_184742354.1">
    <property type="nucleotide sequence ID" value="NZ_JACHGJ010000001.1"/>
</dbReference>
<evidence type="ECO:0000259" key="7">
    <source>
        <dbReference type="PROSITE" id="PS51900"/>
    </source>
</evidence>
<evidence type="ECO:0000259" key="6">
    <source>
        <dbReference type="PROSITE" id="PS51898"/>
    </source>
</evidence>
<dbReference type="Gene3D" id="1.10.443.10">
    <property type="entry name" value="Intergrase catalytic core"/>
    <property type="match status" value="1"/>
</dbReference>
<evidence type="ECO:0000256" key="3">
    <source>
        <dbReference type="ARBA" id="ARBA00023125"/>
    </source>
</evidence>
<dbReference type="InterPro" id="IPR011010">
    <property type="entry name" value="DNA_brk_join_enz"/>
</dbReference>
<evidence type="ECO:0000313" key="8">
    <source>
        <dbReference type="EMBL" id="MBB6478476.1"/>
    </source>
</evidence>
<keyword evidence="2" id="KW-0229">DNA integration</keyword>
<keyword evidence="9" id="KW-1185">Reference proteome</keyword>
<comment type="caution">
    <text evidence="8">The sequence shown here is derived from an EMBL/GenBank/DDBJ whole genome shotgun (WGS) entry which is preliminary data.</text>
</comment>
<dbReference type="GO" id="GO:0006310">
    <property type="term" value="P:DNA recombination"/>
    <property type="evidence" value="ECO:0007669"/>
    <property type="project" value="UniProtKB-KW"/>
</dbReference>
<feature type="domain" description="Core-binding (CB)" evidence="7">
    <location>
        <begin position="4"/>
        <end position="88"/>
    </location>
</feature>
<dbReference type="InterPro" id="IPR013762">
    <property type="entry name" value="Integrase-like_cat_sf"/>
</dbReference>
<feature type="domain" description="Tyr recombinase" evidence="6">
    <location>
        <begin position="110"/>
        <end position="295"/>
    </location>
</feature>
<dbReference type="PANTHER" id="PTHR30349:SF41">
    <property type="entry name" value="INTEGRASE_RECOMBINASE PROTEIN MJ0367-RELATED"/>
    <property type="match status" value="1"/>
</dbReference>
<dbReference type="InterPro" id="IPR004107">
    <property type="entry name" value="Integrase_SAM-like_N"/>
</dbReference>
<accession>A0A841R3T0</accession>
<keyword evidence="4" id="KW-0233">DNA recombination</keyword>
<name>A0A841R3T0_9SPIO</name>
<dbReference type="Proteomes" id="UP000587760">
    <property type="component" value="Unassembled WGS sequence"/>
</dbReference>
<evidence type="ECO:0000256" key="1">
    <source>
        <dbReference type="ARBA" id="ARBA00008857"/>
    </source>
</evidence>
<protein>
    <submittedName>
        <fullName evidence="8">Site-specific recombinase XerD</fullName>
    </submittedName>
</protein>
<dbReference type="EMBL" id="JACHGJ010000001">
    <property type="protein sequence ID" value="MBB6478476.1"/>
    <property type="molecule type" value="Genomic_DNA"/>
</dbReference>